<dbReference type="EMBL" id="CP005587">
    <property type="protein sequence ID" value="AGK56663.1"/>
    <property type="molecule type" value="Genomic_DNA"/>
</dbReference>
<dbReference type="eggNOG" id="COG0775">
    <property type="taxonomic scope" value="Bacteria"/>
</dbReference>
<feature type="domain" description="Nucleoside phosphorylase" evidence="1">
    <location>
        <begin position="40"/>
        <end position="161"/>
    </location>
</feature>
<dbReference type="AlphaFoldDB" id="N0B153"/>
<dbReference type="SUPFAM" id="SSF53167">
    <property type="entry name" value="Purine and uridine phosphorylases"/>
    <property type="match status" value="1"/>
</dbReference>
<gene>
    <name evidence="2" type="ORF">HYPDE_24893</name>
</gene>
<proteinExistence type="predicted"/>
<dbReference type="InterPro" id="IPR017831">
    <property type="entry name" value="Hopanoid-assoc_phosphoryl_HpnG"/>
</dbReference>
<dbReference type="Pfam" id="PF01048">
    <property type="entry name" value="PNP_UDP_1"/>
    <property type="match status" value="1"/>
</dbReference>
<dbReference type="RefSeq" id="WP_015596700.1">
    <property type="nucleotide sequence ID" value="NC_021172.1"/>
</dbReference>
<dbReference type="GO" id="GO:0008930">
    <property type="term" value="F:methylthioadenosine nucleosidase activity"/>
    <property type="evidence" value="ECO:0007669"/>
    <property type="project" value="TreeGrafter"/>
</dbReference>
<dbReference type="HOGENOM" id="CLU_031248_4_0_5"/>
<dbReference type="PANTHER" id="PTHR46832:SF1">
    <property type="entry name" value="5'-METHYLTHIOADENOSINE_S-ADENOSYLHOMOCYSTEINE NUCLEOSIDASE"/>
    <property type="match status" value="1"/>
</dbReference>
<evidence type="ECO:0000313" key="3">
    <source>
        <dbReference type="Proteomes" id="UP000005952"/>
    </source>
</evidence>
<dbReference type="CDD" id="cd17768">
    <property type="entry name" value="adenosylhopane_nucleosidase_HpnG-like"/>
    <property type="match status" value="1"/>
</dbReference>
<dbReference type="GO" id="GO:0019284">
    <property type="term" value="P:L-methionine salvage from S-adenosylmethionine"/>
    <property type="evidence" value="ECO:0007669"/>
    <property type="project" value="TreeGrafter"/>
</dbReference>
<dbReference type="GO" id="GO:0005829">
    <property type="term" value="C:cytosol"/>
    <property type="evidence" value="ECO:0007669"/>
    <property type="project" value="TreeGrafter"/>
</dbReference>
<evidence type="ECO:0000313" key="2">
    <source>
        <dbReference type="EMBL" id="AGK56663.1"/>
    </source>
</evidence>
<dbReference type="STRING" id="670307.HYPDE_24893"/>
<evidence type="ECO:0000259" key="1">
    <source>
        <dbReference type="Pfam" id="PF01048"/>
    </source>
</evidence>
<name>N0B153_9HYPH</name>
<dbReference type="OrthoDB" id="7357315at2"/>
<dbReference type="GO" id="GO:0009116">
    <property type="term" value="P:nucleoside metabolic process"/>
    <property type="evidence" value="ECO:0007669"/>
    <property type="project" value="InterPro"/>
</dbReference>
<dbReference type="InterPro" id="IPR035994">
    <property type="entry name" value="Nucleoside_phosphorylase_sf"/>
</dbReference>
<sequence>MHAQGFVVAATGLRTEARVAEHSPGVKAVIGGGDEARLAALLERALVGGALGLISFGIAGALQPGLKPGTYVVGMAVLSEGQKFDADGAWTDRLSAALPGARRETVFGSSRVVGEVDAKAALYRATGAAAVDMESHIVARIATAHELPFAILRVIADSAEQRLPPAAVNGMKSDGTPDIVAVLKSLGSQPGQLPDLMRTAFAARHAMAELFRCHRLVGPALGFSLIDFG</sequence>
<dbReference type="PANTHER" id="PTHR46832">
    <property type="entry name" value="5'-METHYLTHIOADENOSINE/S-ADENOSYLHOMOCYSTEINE NUCLEOSIDASE"/>
    <property type="match status" value="1"/>
</dbReference>
<dbReference type="KEGG" id="hdt:HYPDE_24893"/>
<keyword evidence="3" id="KW-1185">Reference proteome</keyword>
<dbReference type="InterPro" id="IPR000845">
    <property type="entry name" value="Nucleoside_phosphorylase_d"/>
</dbReference>
<dbReference type="Proteomes" id="UP000005952">
    <property type="component" value="Chromosome"/>
</dbReference>
<dbReference type="Gene3D" id="3.40.50.1580">
    <property type="entry name" value="Nucleoside phosphorylase domain"/>
    <property type="match status" value="1"/>
</dbReference>
<reference evidence="2 3" key="1">
    <citation type="journal article" date="2013" name="Genome Announc.">
        <title>Genome sequences for three denitrifying bacterial strains isolated from a uranium- and nitrate-contaminated subsurface environment.</title>
        <authorList>
            <person name="Venkatramanan R."/>
            <person name="Prakash O."/>
            <person name="Woyke T."/>
            <person name="Chain P."/>
            <person name="Goodwin L.A."/>
            <person name="Watson D."/>
            <person name="Brooks S."/>
            <person name="Kostka J.E."/>
            <person name="Green S.J."/>
        </authorList>
    </citation>
    <scope>NUCLEOTIDE SEQUENCE [LARGE SCALE GENOMIC DNA]</scope>
    <source>
        <strain evidence="2 3">1NES1</strain>
    </source>
</reference>
<organism evidence="2 3">
    <name type="scientific">Hyphomicrobium denitrificans 1NES1</name>
    <dbReference type="NCBI Taxonomy" id="670307"/>
    <lineage>
        <taxon>Bacteria</taxon>
        <taxon>Pseudomonadati</taxon>
        <taxon>Pseudomonadota</taxon>
        <taxon>Alphaproteobacteria</taxon>
        <taxon>Hyphomicrobiales</taxon>
        <taxon>Hyphomicrobiaceae</taxon>
        <taxon>Hyphomicrobium</taxon>
    </lineage>
</organism>
<accession>N0B153</accession>
<protein>
    <submittedName>
        <fullName evidence="2">Hopanoid-associated phosphorylase</fullName>
    </submittedName>
</protein>
<dbReference type="GO" id="GO:0008782">
    <property type="term" value="F:adenosylhomocysteine nucleosidase activity"/>
    <property type="evidence" value="ECO:0007669"/>
    <property type="project" value="TreeGrafter"/>
</dbReference>
<dbReference type="NCBIfam" id="TIGR03468">
    <property type="entry name" value="HpnG"/>
    <property type="match status" value="1"/>
</dbReference>